<dbReference type="InterPro" id="IPR012934">
    <property type="entry name" value="Znf_AD"/>
</dbReference>
<evidence type="ECO:0000259" key="10">
    <source>
        <dbReference type="PROSITE" id="PS51915"/>
    </source>
</evidence>
<evidence type="ECO:0000256" key="3">
    <source>
        <dbReference type="ARBA" id="ARBA00022737"/>
    </source>
</evidence>
<dbReference type="Gene3D" id="3.30.160.60">
    <property type="entry name" value="Classic Zinc Finger"/>
    <property type="match status" value="1"/>
</dbReference>
<feature type="domain" description="ZAD" evidence="10">
    <location>
        <begin position="7"/>
        <end position="83"/>
    </location>
</feature>
<keyword evidence="5 8" id="KW-0862">Zinc</keyword>
<keyword evidence="2 8" id="KW-0479">Metal-binding</keyword>
<comment type="subcellular location">
    <subcellularLocation>
        <location evidence="1">Nucleus</location>
    </subcellularLocation>
</comment>
<keyword evidence="4 7" id="KW-0863">Zinc-finger</keyword>
<sequence length="522" mass="58180">MTSLEPSCCRLCLNKPNLDSLVFSVFDTFQGKVLSLLVEELFGIHVFQHDRLQSVCLDCVNRINTVLKIKQLFVANDSKLNKLQLDAETAGTFVEEIVYSVFPGITDDSSAVKNDESIILEPSQAIQTDAQNDEDCKTDAACPTAENSVVIVAMGQEAFDEGLEMCSDSDDIEDTCKKTRNDNPVPNAKTTQPSQPIQLPQNKCYFCGKIFSTPLEFTQHLPEHFDQTPYACIECDGQVFKSVREASKHIAFHDAIERPYKCRICSLRFPTRVNSLTHERKLHRLKQKRMEEMKMKRTTAKRRPTEKRASHLLLPPVVHLVDHVGVRMTKLAAVRLLLLLLLLLLQQTGRLMLARLLLVVVVVVMVQQRLGRVLPKAAVVIVQMQARSFSFFACGSDRVGARNLRPLLEPVESDRFSTVAVAVFLRFFALFSMSFAVWSVVEEEVVVLVPSGGSVPMLSLPVGDSSGCFDNCWLGLLAAGVQYGGWTIQSCMILFQSSPVTMRNNIATPVTGEPKLARLDQG</sequence>
<dbReference type="GO" id="GO:0000981">
    <property type="term" value="F:DNA-binding transcription factor activity, RNA polymerase II-specific"/>
    <property type="evidence" value="ECO:0007669"/>
    <property type="project" value="TreeGrafter"/>
</dbReference>
<evidence type="ECO:0000259" key="9">
    <source>
        <dbReference type="PROSITE" id="PS50157"/>
    </source>
</evidence>
<reference evidence="11" key="2">
    <citation type="submission" date="2020-05" db="UniProtKB">
        <authorList>
            <consortium name="EnsemblMetazoa"/>
        </authorList>
    </citation>
    <scope>IDENTIFICATION</scope>
    <source>
        <strain evidence="11">WRAIR2</strain>
    </source>
</reference>
<evidence type="ECO:0000256" key="1">
    <source>
        <dbReference type="ARBA" id="ARBA00004123"/>
    </source>
</evidence>
<feature type="domain" description="C2H2-type" evidence="9">
    <location>
        <begin position="260"/>
        <end position="288"/>
    </location>
</feature>
<dbReference type="SUPFAM" id="SSF57667">
    <property type="entry name" value="beta-beta-alpha zinc fingers"/>
    <property type="match status" value="1"/>
</dbReference>
<dbReference type="Pfam" id="PF07776">
    <property type="entry name" value="zf-AD"/>
    <property type="match status" value="1"/>
</dbReference>
<dbReference type="PANTHER" id="PTHR24394">
    <property type="entry name" value="ZINC FINGER PROTEIN"/>
    <property type="match status" value="1"/>
</dbReference>
<feature type="binding site" evidence="8">
    <location>
        <position position="56"/>
    </location>
    <ligand>
        <name>Zn(2+)</name>
        <dbReference type="ChEBI" id="CHEBI:29105"/>
    </ligand>
</feature>
<dbReference type="PROSITE" id="PS51915">
    <property type="entry name" value="ZAD"/>
    <property type="match status" value="1"/>
</dbReference>
<evidence type="ECO:0000256" key="8">
    <source>
        <dbReference type="PROSITE-ProRule" id="PRU01263"/>
    </source>
</evidence>
<dbReference type="PROSITE" id="PS50157">
    <property type="entry name" value="ZINC_FINGER_C2H2_2"/>
    <property type="match status" value="2"/>
</dbReference>
<dbReference type="EnsemblMetazoa" id="ADIR003367-RA">
    <property type="protein sequence ID" value="ADIR003367-PA"/>
    <property type="gene ID" value="ADIR003367"/>
</dbReference>
<proteinExistence type="predicted"/>
<evidence type="ECO:0000313" key="12">
    <source>
        <dbReference type="Proteomes" id="UP000075884"/>
    </source>
</evidence>
<name>A0A182N6U4_9DIPT</name>
<keyword evidence="3" id="KW-0677">Repeat</keyword>
<dbReference type="PROSITE" id="PS00028">
    <property type="entry name" value="ZINC_FINGER_C2H2_1"/>
    <property type="match status" value="2"/>
</dbReference>
<evidence type="ECO:0000256" key="2">
    <source>
        <dbReference type="ARBA" id="ARBA00022723"/>
    </source>
</evidence>
<accession>A0A182N6U4</accession>
<dbReference type="InterPro" id="IPR036236">
    <property type="entry name" value="Znf_C2H2_sf"/>
</dbReference>
<dbReference type="SMART" id="SM00868">
    <property type="entry name" value="zf-AD"/>
    <property type="match status" value="1"/>
</dbReference>
<dbReference type="AlphaFoldDB" id="A0A182N6U4"/>
<feature type="domain" description="C2H2-type" evidence="9">
    <location>
        <begin position="202"/>
        <end position="229"/>
    </location>
</feature>
<keyword evidence="12" id="KW-1185">Reference proteome</keyword>
<keyword evidence="6" id="KW-0539">Nucleus</keyword>
<evidence type="ECO:0000256" key="5">
    <source>
        <dbReference type="ARBA" id="ARBA00022833"/>
    </source>
</evidence>
<dbReference type="Proteomes" id="UP000075884">
    <property type="component" value="Unassembled WGS sequence"/>
</dbReference>
<dbReference type="SMART" id="SM00355">
    <property type="entry name" value="ZnF_C2H2"/>
    <property type="match status" value="3"/>
</dbReference>
<dbReference type="Gene3D" id="3.40.1800.20">
    <property type="match status" value="1"/>
</dbReference>
<dbReference type="PANTHER" id="PTHR24394:SF29">
    <property type="entry name" value="MYONEURIN"/>
    <property type="match status" value="1"/>
</dbReference>
<dbReference type="InterPro" id="IPR013087">
    <property type="entry name" value="Znf_C2H2_type"/>
</dbReference>
<reference evidence="12" key="1">
    <citation type="submission" date="2013-03" db="EMBL/GenBank/DDBJ databases">
        <title>The Genome Sequence of Anopheles dirus WRAIR2.</title>
        <authorList>
            <consortium name="The Broad Institute Genomics Platform"/>
            <person name="Neafsey D.E."/>
            <person name="Walton C."/>
            <person name="Walker B."/>
            <person name="Young S.K."/>
            <person name="Zeng Q."/>
            <person name="Gargeya S."/>
            <person name="Fitzgerald M."/>
            <person name="Haas B."/>
            <person name="Abouelleil A."/>
            <person name="Allen A.W."/>
            <person name="Alvarado L."/>
            <person name="Arachchi H.M."/>
            <person name="Berlin A.M."/>
            <person name="Chapman S.B."/>
            <person name="Gainer-Dewar J."/>
            <person name="Goldberg J."/>
            <person name="Griggs A."/>
            <person name="Gujja S."/>
            <person name="Hansen M."/>
            <person name="Howarth C."/>
            <person name="Imamovic A."/>
            <person name="Ireland A."/>
            <person name="Larimer J."/>
            <person name="McCowan C."/>
            <person name="Murphy C."/>
            <person name="Pearson M."/>
            <person name="Poon T.W."/>
            <person name="Priest M."/>
            <person name="Roberts A."/>
            <person name="Saif S."/>
            <person name="Shea T."/>
            <person name="Sisk P."/>
            <person name="Sykes S."/>
            <person name="Wortman J."/>
            <person name="Nusbaum C."/>
            <person name="Birren B."/>
        </authorList>
    </citation>
    <scope>NUCLEOTIDE SEQUENCE [LARGE SCALE GENOMIC DNA]</scope>
    <source>
        <strain evidence="12">WRAIR2</strain>
    </source>
</reference>
<dbReference type="GO" id="GO:0008270">
    <property type="term" value="F:zinc ion binding"/>
    <property type="evidence" value="ECO:0007669"/>
    <property type="project" value="UniProtKB-UniRule"/>
</dbReference>
<feature type="binding site" evidence="8">
    <location>
        <position position="59"/>
    </location>
    <ligand>
        <name>Zn(2+)</name>
        <dbReference type="ChEBI" id="CHEBI:29105"/>
    </ligand>
</feature>
<feature type="binding site" evidence="8">
    <location>
        <position position="9"/>
    </location>
    <ligand>
        <name>Zn(2+)</name>
        <dbReference type="ChEBI" id="CHEBI:29105"/>
    </ligand>
</feature>
<protein>
    <recommendedName>
        <fullName evidence="13">ZAD domain-containing protein</fullName>
    </recommendedName>
</protein>
<evidence type="ECO:0000256" key="4">
    <source>
        <dbReference type="ARBA" id="ARBA00022771"/>
    </source>
</evidence>
<dbReference type="STRING" id="7168.A0A182N6U4"/>
<organism evidence="11 12">
    <name type="scientific">Anopheles dirus</name>
    <dbReference type="NCBI Taxonomy" id="7168"/>
    <lineage>
        <taxon>Eukaryota</taxon>
        <taxon>Metazoa</taxon>
        <taxon>Ecdysozoa</taxon>
        <taxon>Arthropoda</taxon>
        <taxon>Hexapoda</taxon>
        <taxon>Insecta</taxon>
        <taxon>Pterygota</taxon>
        <taxon>Neoptera</taxon>
        <taxon>Endopterygota</taxon>
        <taxon>Diptera</taxon>
        <taxon>Nematocera</taxon>
        <taxon>Culicoidea</taxon>
        <taxon>Culicidae</taxon>
        <taxon>Anophelinae</taxon>
        <taxon>Anopheles</taxon>
    </lineage>
</organism>
<dbReference type="VEuPathDB" id="VectorBase:ADIR003367"/>
<evidence type="ECO:0000256" key="6">
    <source>
        <dbReference type="ARBA" id="ARBA00023242"/>
    </source>
</evidence>
<feature type="binding site" evidence="8">
    <location>
        <position position="12"/>
    </location>
    <ligand>
        <name>Zn(2+)</name>
        <dbReference type="ChEBI" id="CHEBI:29105"/>
    </ligand>
</feature>
<evidence type="ECO:0000313" key="11">
    <source>
        <dbReference type="EnsemblMetazoa" id="ADIR003367-PA"/>
    </source>
</evidence>
<evidence type="ECO:0000256" key="7">
    <source>
        <dbReference type="PROSITE-ProRule" id="PRU00042"/>
    </source>
</evidence>
<dbReference type="GO" id="GO:0005634">
    <property type="term" value="C:nucleus"/>
    <property type="evidence" value="ECO:0007669"/>
    <property type="project" value="UniProtKB-SubCell"/>
</dbReference>
<evidence type="ECO:0008006" key="13">
    <source>
        <dbReference type="Google" id="ProtNLM"/>
    </source>
</evidence>